<dbReference type="Proteomes" id="UP001163798">
    <property type="component" value="Unassembled WGS sequence"/>
</dbReference>
<sequence length="116" mass="13149">RFGDPLAERLEYILMQNAPFAGERSKSEGIGCIDRFLAYRISDHAHLILDSAYEDVEHQIPTRLLEDPDFEPSVWFAHRLLRTSGDRAIKSSPSQTMGDARATRICQILNSTLAYP</sequence>
<gene>
    <name evidence="1" type="ORF">GGU10DRAFT_245355</name>
</gene>
<keyword evidence="2" id="KW-1185">Reference proteome</keyword>
<dbReference type="EMBL" id="MU793561">
    <property type="protein sequence ID" value="KAJ3781411.1"/>
    <property type="molecule type" value="Genomic_DNA"/>
</dbReference>
<comment type="caution">
    <text evidence="1">The sequence shown here is derived from an EMBL/GenBank/DDBJ whole genome shotgun (WGS) entry which is preliminary data.</text>
</comment>
<reference evidence="1" key="1">
    <citation type="submission" date="2022-08" db="EMBL/GenBank/DDBJ databases">
        <authorList>
            <consortium name="DOE Joint Genome Institute"/>
            <person name="Min B."/>
            <person name="Riley R."/>
            <person name="Sierra-Patev S."/>
            <person name="Naranjo-Ortiz M."/>
            <person name="Looney B."/>
            <person name="Konkel Z."/>
            <person name="Slot J.C."/>
            <person name="Sakamoto Y."/>
            <person name="Steenwyk J.L."/>
            <person name="Rokas A."/>
            <person name="Carro J."/>
            <person name="Camarero S."/>
            <person name="Ferreira P."/>
            <person name="Molpeceres G."/>
            <person name="Ruiz-Duenas F.J."/>
            <person name="Serrano A."/>
            <person name="Henrissat B."/>
            <person name="Drula E."/>
            <person name="Hughes K.W."/>
            <person name="Mata J.L."/>
            <person name="Ishikawa N.K."/>
            <person name="Vargas-Isla R."/>
            <person name="Ushijima S."/>
            <person name="Smith C.A."/>
            <person name="Ahrendt S."/>
            <person name="Andreopoulos W."/>
            <person name="He G."/>
            <person name="Labutti K."/>
            <person name="Lipzen A."/>
            <person name="Ng V."/>
            <person name="Sandor L."/>
            <person name="Barry K."/>
            <person name="Martinez A.T."/>
            <person name="Xiao Y."/>
            <person name="Gibbons J.G."/>
            <person name="Terashima K."/>
            <person name="Hibbett D.S."/>
            <person name="Grigoriev I.V."/>
        </authorList>
    </citation>
    <scope>NUCLEOTIDE SEQUENCE</scope>
    <source>
        <strain evidence="1">TFB10291</strain>
    </source>
</reference>
<proteinExistence type="predicted"/>
<evidence type="ECO:0000313" key="1">
    <source>
        <dbReference type="EMBL" id="KAJ3781411.1"/>
    </source>
</evidence>
<name>A0AA38NBK5_9AGAR</name>
<dbReference type="AlphaFoldDB" id="A0AA38NBK5"/>
<feature type="non-terminal residue" evidence="1">
    <location>
        <position position="1"/>
    </location>
</feature>
<evidence type="ECO:0000313" key="2">
    <source>
        <dbReference type="Proteomes" id="UP001163798"/>
    </source>
</evidence>
<accession>A0AA38NBK5</accession>
<organism evidence="1 2">
    <name type="scientific">Lentinula aff. detonsa</name>
    <dbReference type="NCBI Taxonomy" id="2804958"/>
    <lineage>
        <taxon>Eukaryota</taxon>
        <taxon>Fungi</taxon>
        <taxon>Dikarya</taxon>
        <taxon>Basidiomycota</taxon>
        <taxon>Agaricomycotina</taxon>
        <taxon>Agaricomycetes</taxon>
        <taxon>Agaricomycetidae</taxon>
        <taxon>Agaricales</taxon>
        <taxon>Marasmiineae</taxon>
        <taxon>Omphalotaceae</taxon>
        <taxon>Lentinula</taxon>
    </lineage>
</organism>
<feature type="non-terminal residue" evidence="1">
    <location>
        <position position="116"/>
    </location>
</feature>
<protein>
    <submittedName>
        <fullName evidence="1">Uncharacterized protein</fullName>
    </submittedName>
</protein>